<evidence type="ECO:0000256" key="3">
    <source>
        <dbReference type="ARBA" id="ARBA00023110"/>
    </source>
</evidence>
<reference evidence="8 9" key="1">
    <citation type="journal article" date="2018" name="Sci. Rep.">
        <title>Raphidocelis subcapitata (=Pseudokirchneriella subcapitata) provides an insight into genome evolution and environmental adaptations in the Sphaeropleales.</title>
        <authorList>
            <person name="Suzuki S."/>
            <person name="Yamaguchi H."/>
            <person name="Nakajima N."/>
            <person name="Kawachi M."/>
        </authorList>
    </citation>
    <scope>NUCLEOTIDE SEQUENCE [LARGE SCALE GENOMIC DNA]</scope>
    <source>
        <strain evidence="8 9">NIES-35</strain>
    </source>
</reference>
<evidence type="ECO:0000256" key="6">
    <source>
        <dbReference type="SAM" id="MobiDB-lite"/>
    </source>
</evidence>
<evidence type="ECO:0000313" key="8">
    <source>
        <dbReference type="EMBL" id="GBF98729.1"/>
    </source>
</evidence>
<dbReference type="GO" id="GO:0005737">
    <property type="term" value="C:cytoplasm"/>
    <property type="evidence" value="ECO:0007669"/>
    <property type="project" value="TreeGrafter"/>
</dbReference>
<dbReference type="EMBL" id="BDRX01000133">
    <property type="protein sequence ID" value="GBF98729.1"/>
    <property type="molecule type" value="Genomic_DNA"/>
</dbReference>
<evidence type="ECO:0000256" key="5">
    <source>
        <dbReference type="RuleBase" id="RU363019"/>
    </source>
</evidence>
<dbReference type="PANTHER" id="PTHR11071">
    <property type="entry name" value="PEPTIDYL-PROLYL CIS-TRANS ISOMERASE"/>
    <property type="match status" value="1"/>
</dbReference>
<dbReference type="PROSITE" id="PS50072">
    <property type="entry name" value="CSA_PPIASE_2"/>
    <property type="match status" value="1"/>
</dbReference>
<keyword evidence="3 5" id="KW-0697">Rotamase</keyword>
<dbReference type="InterPro" id="IPR020892">
    <property type="entry name" value="Cyclophilin-type_PPIase_CS"/>
</dbReference>
<dbReference type="Proteomes" id="UP000247498">
    <property type="component" value="Unassembled WGS sequence"/>
</dbReference>
<keyword evidence="9" id="KW-1185">Reference proteome</keyword>
<name>A0A2V0PGP9_9CHLO</name>
<dbReference type="AlphaFoldDB" id="A0A2V0PGP9"/>
<dbReference type="SUPFAM" id="SSF50891">
    <property type="entry name" value="Cyclophilin-like"/>
    <property type="match status" value="1"/>
</dbReference>
<feature type="domain" description="PPIase cyclophilin-type" evidence="7">
    <location>
        <begin position="89"/>
        <end position="241"/>
    </location>
</feature>
<evidence type="ECO:0000313" key="9">
    <source>
        <dbReference type="Proteomes" id="UP000247498"/>
    </source>
</evidence>
<dbReference type="GO" id="GO:0016018">
    <property type="term" value="F:cyclosporin A binding"/>
    <property type="evidence" value="ECO:0007669"/>
    <property type="project" value="TreeGrafter"/>
</dbReference>
<protein>
    <recommendedName>
        <fullName evidence="5">Peptidyl-prolyl cis-trans isomerase</fullName>
        <shortName evidence="5">PPIase</shortName>
        <ecNumber evidence="5">5.2.1.8</ecNumber>
    </recommendedName>
</protein>
<keyword evidence="4 5" id="KW-0413">Isomerase</keyword>
<dbReference type="Pfam" id="PF00160">
    <property type="entry name" value="Pro_isomerase"/>
    <property type="match status" value="1"/>
</dbReference>
<dbReference type="FunFam" id="2.40.100.10:FF:000001">
    <property type="entry name" value="Peptidyl-prolyl cis-trans isomerase"/>
    <property type="match status" value="1"/>
</dbReference>
<dbReference type="PROSITE" id="PS00170">
    <property type="entry name" value="CSA_PPIASE_1"/>
    <property type="match status" value="1"/>
</dbReference>
<dbReference type="InterPro" id="IPR002130">
    <property type="entry name" value="Cyclophilin-type_PPIase_dom"/>
</dbReference>
<gene>
    <name evidence="8" type="ORF">Rsub_11278</name>
</gene>
<evidence type="ECO:0000256" key="4">
    <source>
        <dbReference type="ARBA" id="ARBA00023235"/>
    </source>
</evidence>
<accession>A0A2V0PGP9</accession>
<organism evidence="8 9">
    <name type="scientific">Raphidocelis subcapitata</name>
    <dbReference type="NCBI Taxonomy" id="307507"/>
    <lineage>
        <taxon>Eukaryota</taxon>
        <taxon>Viridiplantae</taxon>
        <taxon>Chlorophyta</taxon>
        <taxon>core chlorophytes</taxon>
        <taxon>Chlorophyceae</taxon>
        <taxon>CS clade</taxon>
        <taxon>Sphaeropleales</taxon>
        <taxon>Selenastraceae</taxon>
        <taxon>Raphidocelis</taxon>
    </lineage>
</organism>
<feature type="region of interest" description="Disordered" evidence="6">
    <location>
        <begin position="1"/>
        <end position="22"/>
    </location>
</feature>
<sequence length="242" mass="25175">MLAARQQIAGTRSAGPLRAAKPACRGRVRATVKASASGAPERTNGCAPDAASPAAASRRAALAAAAAGVLTLSAGSALASEPAIASKVFFDLTQGDEPLGRIVMGLYGNTPKTSENFRELATGEKGFGYKGSVFHRVIPNFMCQGGDFERGDGRGGYSVYGRRFADENFFAPYRLAMANAGPNTNGSQFFITVADTPWLQGRHVVFGEVLEGQDVVAALSTTKTGFGDRPVKPVIVADCGVL</sequence>
<dbReference type="InParanoid" id="A0A2V0PGP9"/>
<evidence type="ECO:0000256" key="1">
    <source>
        <dbReference type="ARBA" id="ARBA00000971"/>
    </source>
</evidence>
<dbReference type="OrthoDB" id="193499at2759"/>
<evidence type="ECO:0000259" key="7">
    <source>
        <dbReference type="PROSITE" id="PS50072"/>
    </source>
</evidence>
<comment type="function">
    <text evidence="5">PPIases accelerate the folding of proteins. It catalyzes the cis-trans isomerization of proline imidic peptide bonds in oligopeptides.</text>
</comment>
<comment type="caution">
    <text evidence="8">The sequence shown here is derived from an EMBL/GenBank/DDBJ whole genome shotgun (WGS) entry which is preliminary data.</text>
</comment>
<dbReference type="GO" id="GO:0006457">
    <property type="term" value="P:protein folding"/>
    <property type="evidence" value="ECO:0007669"/>
    <property type="project" value="InterPro"/>
</dbReference>
<dbReference type="Gene3D" id="2.40.100.10">
    <property type="entry name" value="Cyclophilin-like"/>
    <property type="match status" value="1"/>
</dbReference>
<dbReference type="EC" id="5.2.1.8" evidence="5"/>
<evidence type="ECO:0000256" key="2">
    <source>
        <dbReference type="ARBA" id="ARBA00007365"/>
    </source>
</evidence>
<dbReference type="PRINTS" id="PR00153">
    <property type="entry name" value="CSAPPISMRASE"/>
</dbReference>
<proteinExistence type="inferred from homology"/>
<dbReference type="PANTHER" id="PTHR11071:SF561">
    <property type="entry name" value="PEPTIDYL-PROLYL CIS-TRANS ISOMERASE D-RELATED"/>
    <property type="match status" value="1"/>
</dbReference>
<dbReference type="InterPro" id="IPR029000">
    <property type="entry name" value="Cyclophilin-like_dom_sf"/>
</dbReference>
<dbReference type="GO" id="GO:0003755">
    <property type="term" value="F:peptidyl-prolyl cis-trans isomerase activity"/>
    <property type="evidence" value="ECO:0007669"/>
    <property type="project" value="UniProtKB-UniRule"/>
</dbReference>
<dbReference type="STRING" id="307507.A0A2V0PGP9"/>
<comment type="catalytic activity">
    <reaction evidence="1 5">
        <text>[protein]-peptidylproline (omega=180) = [protein]-peptidylproline (omega=0)</text>
        <dbReference type="Rhea" id="RHEA:16237"/>
        <dbReference type="Rhea" id="RHEA-COMP:10747"/>
        <dbReference type="Rhea" id="RHEA-COMP:10748"/>
        <dbReference type="ChEBI" id="CHEBI:83833"/>
        <dbReference type="ChEBI" id="CHEBI:83834"/>
        <dbReference type="EC" id="5.2.1.8"/>
    </reaction>
</comment>
<comment type="similarity">
    <text evidence="2 5">Belongs to the cyclophilin-type PPIase family.</text>
</comment>